<evidence type="ECO:0000313" key="1">
    <source>
        <dbReference type="EMBL" id="SPR14576.1"/>
    </source>
</evidence>
<dbReference type="Proteomes" id="UP000245243">
    <property type="component" value="Chromosome I"/>
</dbReference>
<reference evidence="2" key="1">
    <citation type="submission" date="2018-03" db="EMBL/GenBank/DDBJ databases">
        <authorList>
            <person name="Batty M. E."/>
            <person name="Batty M E."/>
        </authorList>
    </citation>
    <scope>NUCLEOTIDE SEQUENCE [LARGE SCALE GENOMIC DNA]</scope>
</reference>
<sequence>MSIQNICSSLLVILNSDFFNFGTQKLWTNNMRTKDENYRILVKKVYEKFKSYSYEIKQVQHYESVDYTDIDKEEHSVDIPGIASFEQALKGYQLLIDCYLILSDNACLELEEMSYHINEMFKHRLYIDLADGFDRKYYKNLLSKRMDDIENKKAAYIAHVERAVFSREDGTIVDGKHATIVKYSKDDNGYYKIIYNAGYGVRKANMALQDKEELLKVAKITDYKDKTLNGYYSGIKYYMPEDISSTEEIEELITAELYDRAHQSSFNNPSAASTKLVTQQLYGNCTTRCIREALRDNIHEAVFRDLYCFITLVPYSSKLKMLEKLIDKPLAIGMAVLEKCQKSLTPKERFFSELQYKVNNILSINLDASIKNLQLIKLLDATHPLMLLDDGYQFLADVIAMKFIDADIIQENVDKSQATVLYSTDLYLNFGNLYNQGYNSITKKCLINEITTAILSSDIANQCMNIENIKYIVRKLFTPVTQDNDLYLTQPLLLPVKERLLQCIAEYNSKFTSDALMLSEDLNQVLNSWRNACLQDSKIASIIKAQIIGGDAALINVFGHSIKEEKVNLETNVIKKGHVKEAKHVLDLNSKENQLMISGRNKKDHISR</sequence>
<evidence type="ECO:0000313" key="2">
    <source>
        <dbReference type="Proteomes" id="UP000245243"/>
    </source>
</evidence>
<name>A0A2U3RMV8_ORITS</name>
<accession>A0A2U3RMV8</accession>
<dbReference type="AlphaFoldDB" id="A0A2U3RMV8"/>
<dbReference type="RefSeq" id="WP_045912962.1">
    <property type="nucleotide sequence ID" value="NZ_LS398548.1"/>
</dbReference>
<dbReference type="EMBL" id="LS398548">
    <property type="protein sequence ID" value="SPR14576.1"/>
    <property type="molecule type" value="Genomic_DNA"/>
</dbReference>
<proteinExistence type="predicted"/>
<gene>
    <name evidence="1" type="ORF">KARP_00441</name>
</gene>
<organism evidence="1 2">
    <name type="scientific">Orientia tsutsugamushi</name>
    <name type="common">Rickettsia tsutsugamushi</name>
    <dbReference type="NCBI Taxonomy" id="784"/>
    <lineage>
        <taxon>Bacteria</taxon>
        <taxon>Pseudomonadati</taxon>
        <taxon>Pseudomonadota</taxon>
        <taxon>Alphaproteobacteria</taxon>
        <taxon>Rickettsiales</taxon>
        <taxon>Rickettsiaceae</taxon>
        <taxon>Rickettsieae</taxon>
        <taxon>Orientia</taxon>
    </lineage>
</organism>
<protein>
    <submittedName>
        <fullName evidence="1">Uncharacterized protein</fullName>
    </submittedName>
</protein>